<dbReference type="Proteomes" id="UP000060487">
    <property type="component" value="Unassembled WGS sequence"/>
</dbReference>
<proteinExistence type="predicted"/>
<evidence type="ECO:0000313" key="2">
    <source>
        <dbReference type="Proteomes" id="UP000060487"/>
    </source>
</evidence>
<dbReference type="RefSeq" id="WP_085053174.1">
    <property type="nucleotide sequence ID" value="NZ_LNQR01000091.1"/>
</dbReference>
<name>A0ABR5SCP4_9BACT</name>
<gene>
    <name evidence="1" type="ORF">ASN18_2549</name>
</gene>
<sequence>MKKDDDIVDLEQEFYDSFEKEQMLAYFDFTVPRGAIPGLCKISKPKKGRTTYFSAIFLIDTPDESTFKSIASYARNINWDNFKNYLPGFNSAMSMPYAGAKTEIYLIEADIFIDIPIDMPKQFVMHKLYPSIEKVTGFKAGTLVFWDDIKGDLTKDDVTHQSFFQKIKDFFS</sequence>
<accession>A0ABR5SCP4</accession>
<reference evidence="1 2" key="1">
    <citation type="submission" date="2015-11" db="EMBL/GenBank/DDBJ databases">
        <authorList>
            <person name="Lin W."/>
        </authorList>
    </citation>
    <scope>NUCLEOTIDE SEQUENCE [LARGE SCALE GENOMIC DNA]</scope>
    <source>
        <strain evidence="1 2">HCH-1</strain>
    </source>
</reference>
<comment type="caution">
    <text evidence="1">The sequence shown here is derived from an EMBL/GenBank/DDBJ whole genome shotgun (WGS) entry which is preliminary data.</text>
</comment>
<protein>
    <submittedName>
        <fullName evidence="1">Uncharacterized protein</fullName>
    </submittedName>
</protein>
<evidence type="ECO:0000313" key="1">
    <source>
        <dbReference type="EMBL" id="KWT82063.1"/>
    </source>
</evidence>
<keyword evidence="2" id="KW-1185">Reference proteome</keyword>
<organism evidence="1 2">
    <name type="scientific">Candidatus Magnetominusculus xianensis</name>
    <dbReference type="NCBI Taxonomy" id="1748249"/>
    <lineage>
        <taxon>Bacteria</taxon>
        <taxon>Pseudomonadati</taxon>
        <taxon>Nitrospirota</taxon>
        <taxon>Nitrospiria</taxon>
        <taxon>Nitrospirales</taxon>
        <taxon>Nitrospiraceae</taxon>
        <taxon>Candidatus Magnetominusculus</taxon>
    </lineage>
</organism>
<dbReference type="EMBL" id="LNQR01000091">
    <property type="protein sequence ID" value="KWT82063.1"/>
    <property type="molecule type" value="Genomic_DNA"/>
</dbReference>